<dbReference type="InterPro" id="IPR051531">
    <property type="entry name" value="N-acetyltransferase"/>
</dbReference>
<comment type="caution">
    <text evidence="2">The sequence shown here is derived from an EMBL/GenBank/DDBJ whole genome shotgun (WGS) entry which is preliminary data.</text>
</comment>
<evidence type="ECO:0000259" key="1">
    <source>
        <dbReference type="PROSITE" id="PS51186"/>
    </source>
</evidence>
<dbReference type="InterPro" id="IPR016181">
    <property type="entry name" value="Acyl_CoA_acyltransferase"/>
</dbReference>
<evidence type="ECO:0000313" key="2">
    <source>
        <dbReference type="EMBL" id="PTN02636.1"/>
    </source>
</evidence>
<gene>
    <name evidence="2" type="ORF">C8N32_1056</name>
</gene>
<accession>A0A2T5BT75</accession>
<dbReference type="AlphaFoldDB" id="A0A2T5BT75"/>
<dbReference type="PROSITE" id="PS51186">
    <property type="entry name" value="GNAT"/>
    <property type="match status" value="1"/>
</dbReference>
<keyword evidence="3" id="KW-1185">Reference proteome</keyword>
<name>A0A2T5BT75_9RHOB</name>
<protein>
    <submittedName>
        <fullName evidence="2">RimJ/RimL family protein N-acetyltransferase</fullName>
    </submittedName>
</protein>
<dbReference type="SUPFAM" id="SSF55729">
    <property type="entry name" value="Acyl-CoA N-acyltransferases (Nat)"/>
    <property type="match status" value="1"/>
</dbReference>
<dbReference type="EMBL" id="QAAA01000005">
    <property type="protein sequence ID" value="PTN02636.1"/>
    <property type="molecule type" value="Genomic_DNA"/>
</dbReference>
<dbReference type="Gene3D" id="3.40.630.30">
    <property type="match status" value="1"/>
</dbReference>
<dbReference type="Pfam" id="PF13302">
    <property type="entry name" value="Acetyltransf_3"/>
    <property type="match status" value="1"/>
</dbReference>
<dbReference type="RefSeq" id="WP_107891462.1">
    <property type="nucleotide sequence ID" value="NZ_NHSI01000022.1"/>
</dbReference>
<organism evidence="2 3">
    <name type="scientific">Rhodovulum imhoffii</name>
    <dbReference type="NCBI Taxonomy" id="365340"/>
    <lineage>
        <taxon>Bacteria</taxon>
        <taxon>Pseudomonadati</taxon>
        <taxon>Pseudomonadota</taxon>
        <taxon>Alphaproteobacteria</taxon>
        <taxon>Rhodobacterales</taxon>
        <taxon>Paracoccaceae</taxon>
        <taxon>Rhodovulum</taxon>
    </lineage>
</organism>
<feature type="domain" description="N-acetyltransferase" evidence="1">
    <location>
        <begin position="14"/>
        <end position="173"/>
    </location>
</feature>
<evidence type="ECO:0000313" key="3">
    <source>
        <dbReference type="Proteomes" id="UP000243859"/>
    </source>
</evidence>
<reference evidence="2 3" key="1">
    <citation type="submission" date="2018-04" db="EMBL/GenBank/DDBJ databases">
        <title>Genomic Encyclopedia of Archaeal and Bacterial Type Strains, Phase II (KMG-II): from individual species to whole genera.</title>
        <authorList>
            <person name="Goeker M."/>
        </authorList>
    </citation>
    <scope>NUCLEOTIDE SEQUENCE [LARGE SCALE GENOMIC DNA]</scope>
    <source>
        <strain evidence="2 3">DSM 18064</strain>
    </source>
</reference>
<dbReference type="Proteomes" id="UP000243859">
    <property type="component" value="Unassembled WGS sequence"/>
</dbReference>
<dbReference type="PANTHER" id="PTHR43792">
    <property type="entry name" value="GNAT FAMILY, PUTATIVE (AFU_ORTHOLOGUE AFUA_3G00765)-RELATED-RELATED"/>
    <property type="match status" value="1"/>
</dbReference>
<dbReference type="InterPro" id="IPR000182">
    <property type="entry name" value="GNAT_dom"/>
</dbReference>
<keyword evidence="2" id="KW-0808">Transferase</keyword>
<proteinExistence type="predicted"/>
<dbReference type="GO" id="GO:0016747">
    <property type="term" value="F:acyltransferase activity, transferring groups other than amino-acyl groups"/>
    <property type="evidence" value="ECO:0007669"/>
    <property type="project" value="InterPro"/>
</dbReference>
<dbReference type="OrthoDB" id="9804153at2"/>
<sequence>MGAAEFCPIETPRLTLRPLGASDAPVLSRIGGDARVAPMLGTLRSPWPEPEVRQWIARARFRGTPAHRLGVVLKGGPLIGTVGLAGAPHACVYFLAPGQWGKGYATEALRAFLSACFVRFGGLDVVTADHFADNPASGRVLRRLGFRRVGQGAGRSLARVEPAPNIHYRLFRREFEAIHEVS</sequence>